<sequence length="188" mass="21157">MRILAFLAFVFVVSEGVLGFKYSHGEGQLVPNTAYLLRIRNTASFNHSHTIFDACKRLYEACDKYVKPIQEVRPDGAHFAHHHLDCRPDLSVLPAFYATCGYRISPTAGEPSSYNASDTPVDVTWEAFQGIKEYRIFPRGDEMLRGINPGQAANPAGHHSDHSHQARAESQPHHRSRIHHRRSLKAQG</sequence>
<dbReference type="Proteomes" id="UP000249464">
    <property type="component" value="Unassembled WGS sequence"/>
</dbReference>
<feature type="compositionally biased region" description="Basic and acidic residues" evidence="1">
    <location>
        <begin position="158"/>
        <end position="172"/>
    </location>
</feature>
<dbReference type="EMBL" id="FQNC01000060">
    <property type="protein sequence ID" value="SGY89838.1"/>
    <property type="molecule type" value="Genomic_DNA"/>
</dbReference>
<feature type="compositionally biased region" description="Basic residues" evidence="1">
    <location>
        <begin position="173"/>
        <end position="188"/>
    </location>
</feature>
<evidence type="ECO:0000256" key="2">
    <source>
        <dbReference type="SAM" id="SignalP"/>
    </source>
</evidence>
<gene>
    <name evidence="3" type="primary">BQ5605_C039g11772</name>
    <name evidence="3" type="ORF">BQ5605_C039G11772</name>
</gene>
<name>A0A2X0N869_9BASI</name>
<evidence type="ECO:0000256" key="1">
    <source>
        <dbReference type="SAM" id="MobiDB-lite"/>
    </source>
</evidence>
<evidence type="ECO:0000313" key="3">
    <source>
        <dbReference type="EMBL" id="SGY89838.1"/>
    </source>
</evidence>
<keyword evidence="2" id="KW-0732">Signal</keyword>
<feature type="chain" id="PRO_5016055960" evidence="2">
    <location>
        <begin position="20"/>
        <end position="188"/>
    </location>
</feature>
<proteinExistence type="predicted"/>
<evidence type="ECO:0000313" key="4">
    <source>
        <dbReference type="Proteomes" id="UP000249464"/>
    </source>
</evidence>
<dbReference type="AlphaFoldDB" id="A0A2X0N869"/>
<feature type="signal peptide" evidence="2">
    <location>
        <begin position="1"/>
        <end position="19"/>
    </location>
</feature>
<organism evidence="3 4">
    <name type="scientific">Microbotryum silenes-dioicae</name>
    <dbReference type="NCBI Taxonomy" id="796604"/>
    <lineage>
        <taxon>Eukaryota</taxon>
        <taxon>Fungi</taxon>
        <taxon>Dikarya</taxon>
        <taxon>Basidiomycota</taxon>
        <taxon>Pucciniomycotina</taxon>
        <taxon>Microbotryomycetes</taxon>
        <taxon>Microbotryales</taxon>
        <taxon>Microbotryaceae</taxon>
        <taxon>Microbotryum</taxon>
    </lineage>
</organism>
<accession>A0A2X0N869</accession>
<feature type="region of interest" description="Disordered" evidence="1">
    <location>
        <begin position="145"/>
        <end position="188"/>
    </location>
</feature>
<reference evidence="3 4" key="1">
    <citation type="submission" date="2016-11" db="EMBL/GenBank/DDBJ databases">
        <authorList>
            <person name="Jaros S."/>
            <person name="Januszkiewicz K."/>
            <person name="Wedrychowicz H."/>
        </authorList>
    </citation>
    <scope>NUCLEOTIDE SEQUENCE [LARGE SCALE GENOMIC DNA]</scope>
</reference>
<keyword evidence="4" id="KW-1185">Reference proteome</keyword>
<protein>
    <submittedName>
        <fullName evidence="3">BQ5605_C039g11772 protein</fullName>
    </submittedName>
</protein>